<evidence type="ECO:0000256" key="1">
    <source>
        <dbReference type="ARBA" id="ARBA00001933"/>
    </source>
</evidence>
<gene>
    <name evidence="4" type="ORF">FB45DRAFT_911582</name>
</gene>
<comment type="cofactor">
    <cofactor evidence="1 3">
        <name>pyridoxal 5'-phosphate</name>
        <dbReference type="ChEBI" id="CHEBI:597326"/>
    </cofactor>
</comment>
<evidence type="ECO:0000313" key="4">
    <source>
        <dbReference type="EMBL" id="KAJ7632129.1"/>
    </source>
</evidence>
<dbReference type="InterPro" id="IPR015424">
    <property type="entry name" value="PyrdxlP-dep_Trfase"/>
</dbReference>
<evidence type="ECO:0000313" key="5">
    <source>
        <dbReference type="Proteomes" id="UP001221142"/>
    </source>
</evidence>
<dbReference type="GO" id="GO:0030170">
    <property type="term" value="F:pyridoxal phosphate binding"/>
    <property type="evidence" value="ECO:0007669"/>
    <property type="project" value="InterPro"/>
</dbReference>
<organism evidence="4 5">
    <name type="scientific">Roridomyces roridus</name>
    <dbReference type="NCBI Taxonomy" id="1738132"/>
    <lineage>
        <taxon>Eukaryota</taxon>
        <taxon>Fungi</taxon>
        <taxon>Dikarya</taxon>
        <taxon>Basidiomycota</taxon>
        <taxon>Agaricomycotina</taxon>
        <taxon>Agaricomycetes</taxon>
        <taxon>Agaricomycetidae</taxon>
        <taxon>Agaricales</taxon>
        <taxon>Marasmiineae</taxon>
        <taxon>Mycenaceae</taxon>
        <taxon>Roridomyces</taxon>
    </lineage>
</organism>
<keyword evidence="4" id="KW-0808">Transferase</keyword>
<dbReference type="GO" id="GO:0003962">
    <property type="term" value="F:cystathionine gamma-synthase activity"/>
    <property type="evidence" value="ECO:0007669"/>
    <property type="project" value="TreeGrafter"/>
</dbReference>
<dbReference type="InterPro" id="IPR051750">
    <property type="entry name" value="Trans-sulfuration_enzymes"/>
</dbReference>
<dbReference type="PANTHER" id="PTHR42699">
    <property type="match status" value="1"/>
</dbReference>
<proteinExistence type="inferred from homology"/>
<accession>A0AAD7BVN8</accession>
<sequence length="553" mass="61249">MFPTPQSSPPAGCAIPPGTPHSLLNSLPEWAQVVSIAAGTADFPRETSYPRFFPSPVIQQLNEIILKALASRENCFLFPTRLLAEEFRDLILLDFPTSSCVVQSVTHIVNAPPPHLVFAVLYSAEMPKVLNYYTFYGAGISTRLAERCVQRCQPSDPGPNPLGLPSPGHWYSDYYERNPPLDSPSIAKDVLRSRFSDGNIRGVQAFPEDVYLTSSGMEAIYRTYKLLWTTVGSRIPPASLKVAHINLIYACSYRFLDRPSSPGYHFFADDDLDALEALLNTGTPENPAIMALYTDFPGNPHLRSPDMVKLRALADRFNFPIIVDETVAGHLTCDLLPYCDVVVCSLTKIFSGLANVLGGALMLNPASRYYKEFKAYMDANYEDSLFDSDALVLEMNSRELVDRTRIVNHNAEQLADALYARSVAGDFKGGVIQAVHFPKFRTKENFERCRNLKTGITGYGSMLSVTFTSLEAAKTFYAALQCYKAPTLGTVFTLAIAFSVLANPPDKMEWIEAHGVEQSLVRFSVGMEETSSILKCVLEALLVAEERHSVKSQ</sequence>
<name>A0AAD7BVN8_9AGAR</name>
<protein>
    <submittedName>
        <fullName evidence="4">Pyridoxal phosphate-dependent transferase</fullName>
    </submittedName>
</protein>
<comment type="similarity">
    <text evidence="3">Belongs to the trans-sulfuration enzymes family.</text>
</comment>
<evidence type="ECO:0000256" key="2">
    <source>
        <dbReference type="ARBA" id="ARBA00022898"/>
    </source>
</evidence>
<dbReference type="PANTHER" id="PTHR42699:SF1">
    <property type="entry name" value="CYSTATHIONINE GAMMA-SYNTHASE-RELATED"/>
    <property type="match status" value="1"/>
</dbReference>
<keyword evidence="2 3" id="KW-0663">Pyridoxal phosphate</keyword>
<evidence type="ECO:0000256" key="3">
    <source>
        <dbReference type="RuleBase" id="RU362118"/>
    </source>
</evidence>
<dbReference type="Pfam" id="PF01053">
    <property type="entry name" value="Cys_Met_Meta_PP"/>
    <property type="match status" value="1"/>
</dbReference>
<dbReference type="AlphaFoldDB" id="A0AAD7BVN8"/>
<dbReference type="GO" id="GO:0019346">
    <property type="term" value="P:transsulfuration"/>
    <property type="evidence" value="ECO:0007669"/>
    <property type="project" value="InterPro"/>
</dbReference>
<comment type="caution">
    <text evidence="4">The sequence shown here is derived from an EMBL/GenBank/DDBJ whole genome shotgun (WGS) entry which is preliminary data.</text>
</comment>
<dbReference type="SUPFAM" id="SSF53383">
    <property type="entry name" value="PLP-dependent transferases"/>
    <property type="match status" value="1"/>
</dbReference>
<dbReference type="InterPro" id="IPR000277">
    <property type="entry name" value="Cys/Met-Metab_PyrdxlP-dep_enz"/>
</dbReference>
<dbReference type="Gene3D" id="3.40.640.10">
    <property type="entry name" value="Type I PLP-dependent aspartate aminotransferase-like (Major domain)"/>
    <property type="match status" value="1"/>
</dbReference>
<keyword evidence="5" id="KW-1185">Reference proteome</keyword>
<reference evidence="4" key="1">
    <citation type="submission" date="2023-03" db="EMBL/GenBank/DDBJ databases">
        <title>Massive genome expansion in bonnet fungi (Mycena s.s.) driven by repeated elements and novel gene families across ecological guilds.</title>
        <authorList>
            <consortium name="Lawrence Berkeley National Laboratory"/>
            <person name="Harder C.B."/>
            <person name="Miyauchi S."/>
            <person name="Viragh M."/>
            <person name="Kuo A."/>
            <person name="Thoen E."/>
            <person name="Andreopoulos B."/>
            <person name="Lu D."/>
            <person name="Skrede I."/>
            <person name="Drula E."/>
            <person name="Henrissat B."/>
            <person name="Morin E."/>
            <person name="Kohler A."/>
            <person name="Barry K."/>
            <person name="LaButti K."/>
            <person name="Morin E."/>
            <person name="Salamov A."/>
            <person name="Lipzen A."/>
            <person name="Mereny Z."/>
            <person name="Hegedus B."/>
            <person name="Baldrian P."/>
            <person name="Stursova M."/>
            <person name="Weitz H."/>
            <person name="Taylor A."/>
            <person name="Grigoriev I.V."/>
            <person name="Nagy L.G."/>
            <person name="Martin F."/>
            <person name="Kauserud H."/>
        </authorList>
    </citation>
    <scope>NUCLEOTIDE SEQUENCE</scope>
    <source>
        <strain evidence="4">9284</strain>
    </source>
</reference>
<dbReference type="Proteomes" id="UP001221142">
    <property type="component" value="Unassembled WGS sequence"/>
</dbReference>
<dbReference type="Gene3D" id="3.90.1150.10">
    <property type="entry name" value="Aspartate Aminotransferase, domain 1"/>
    <property type="match status" value="1"/>
</dbReference>
<dbReference type="InterPro" id="IPR015421">
    <property type="entry name" value="PyrdxlP-dep_Trfase_major"/>
</dbReference>
<dbReference type="EMBL" id="JARKIF010000008">
    <property type="protein sequence ID" value="KAJ7632129.1"/>
    <property type="molecule type" value="Genomic_DNA"/>
</dbReference>
<dbReference type="InterPro" id="IPR015422">
    <property type="entry name" value="PyrdxlP-dep_Trfase_small"/>
</dbReference>